<dbReference type="Pfam" id="PF01025">
    <property type="entry name" value="GrpE"/>
    <property type="match status" value="1"/>
</dbReference>
<keyword evidence="3" id="KW-0963">Cytoplasm</keyword>
<comment type="similarity">
    <text evidence="1 3 5">Belongs to the GrpE family.</text>
</comment>
<evidence type="ECO:0000313" key="8">
    <source>
        <dbReference type="EMBL" id="THJ76213.1"/>
    </source>
</evidence>
<comment type="function">
    <text evidence="3 4">Participates actively in the response to hyperosmotic and heat shock by preventing the aggregation of stress-denatured proteins, in association with DnaK and GrpE. It is the nucleotide exchange factor for DnaK and may function as a thermosensor. Unfolded proteins bind initially to DnaJ; upon interaction with the DnaJ-bound protein, DnaK hydrolyzes its bound ATP, resulting in the formation of a stable complex. GrpE releases ADP from DnaK; ATP binding to DnaK triggers the release of the substrate protein, thus completing the reaction cycle. Several rounds of ATP-dependent interactions between DnaJ, DnaK and GrpE are required for fully efficient folding.</text>
</comment>
<proteinExistence type="inferred from homology"/>
<feature type="compositionally biased region" description="Basic and acidic residues" evidence="7">
    <location>
        <begin position="13"/>
        <end position="39"/>
    </location>
</feature>
<evidence type="ECO:0000313" key="9">
    <source>
        <dbReference type="Proteomes" id="UP000305282"/>
    </source>
</evidence>
<evidence type="ECO:0000256" key="2">
    <source>
        <dbReference type="ARBA" id="ARBA00023186"/>
    </source>
</evidence>
<dbReference type="GO" id="GO:0000774">
    <property type="term" value="F:adenyl-nucleotide exchange factor activity"/>
    <property type="evidence" value="ECO:0007669"/>
    <property type="project" value="InterPro"/>
</dbReference>
<dbReference type="EMBL" id="SSXH01000009">
    <property type="protein sequence ID" value="THJ76213.1"/>
    <property type="molecule type" value="Genomic_DNA"/>
</dbReference>
<dbReference type="PRINTS" id="PR00773">
    <property type="entry name" value="GRPEPROTEIN"/>
</dbReference>
<keyword evidence="2 3" id="KW-0143">Chaperone</keyword>
<dbReference type="PANTHER" id="PTHR21237">
    <property type="entry name" value="GRPE PROTEIN"/>
    <property type="match status" value="1"/>
</dbReference>
<dbReference type="Gene3D" id="2.30.22.10">
    <property type="entry name" value="Head domain of nucleotide exchange factor GrpE"/>
    <property type="match status" value="1"/>
</dbReference>
<evidence type="ECO:0000256" key="4">
    <source>
        <dbReference type="RuleBase" id="RU000639"/>
    </source>
</evidence>
<dbReference type="Gene3D" id="3.90.20.20">
    <property type="match status" value="1"/>
</dbReference>
<dbReference type="Proteomes" id="UP000305282">
    <property type="component" value="Unassembled WGS sequence"/>
</dbReference>
<dbReference type="GO" id="GO:0005737">
    <property type="term" value="C:cytoplasm"/>
    <property type="evidence" value="ECO:0007669"/>
    <property type="project" value="UniProtKB-SubCell"/>
</dbReference>
<comment type="subunit">
    <text evidence="3">Homodimer.</text>
</comment>
<dbReference type="GO" id="GO:0051087">
    <property type="term" value="F:protein-folding chaperone binding"/>
    <property type="evidence" value="ECO:0007669"/>
    <property type="project" value="InterPro"/>
</dbReference>
<dbReference type="GO" id="GO:0042803">
    <property type="term" value="F:protein homodimerization activity"/>
    <property type="evidence" value="ECO:0007669"/>
    <property type="project" value="InterPro"/>
</dbReference>
<dbReference type="SUPFAM" id="SSF51064">
    <property type="entry name" value="Head domain of nucleotide exchange factor GrpE"/>
    <property type="match status" value="1"/>
</dbReference>
<keyword evidence="9" id="KW-1185">Reference proteome</keyword>
<dbReference type="PROSITE" id="PS01071">
    <property type="entry name" value="GRPE"/>
    <property type="match status" value="1"/>
</dbReference>
<dbReference type="AlphaFoldDB" id="A0A4S5EV31"/>
<feature type="region of interest" description="Disordered" evidence="7">
    <location>
        <begin position="1"/>
        <end position="56"/>
    </location>
</feature>
<dbReference type="CDD" id="cd00446">
    <property type="entry name" value="GrpE"/>
    <property type="match status" value="1"/>
</dbReference>
<evidence type="ECO:0000256" key="1">
    <source>
        <dbReference type="ARBA" id="ARBA00009054"/>
    </source>
</evidence>
<dbReference type="GO" id="GO:0006457">
    <property type="term" value="P:protein folding"/>
    <property type="evidence" value="ECO:0007669"/>
    <property type="project" value="InterPro"/>
</dbReference>
<accession>A0A4S5EV31</accession>
<dbReference type="SUPFAM" id="SSF58014">
    <property type="entry name" value="Coiled-coil domain of nucleotide exchange factor GrpE"/>
    <property type="match status" value="1"/>
</dbReference>
<dbReference type="InterPro" id="IPR000740">
    <property type="entry name" value="GrpE"/>
</dbReference>
<dbReference type="InterPro" id="IPR013805">
    <property type="entry name" value="GrpE_CC"/>
</dbReference>
<feature type="coiled-coil region" evidence="6">
    <location>
        <begin position="66"/>
        <end position="100"/>
    </location>
</feature>
<protein>
    <recommendedName>
        <fullName evidence="3 4">Protein GrpE</fullName>
    </recommendedName>
    <alternativeName>
        <fullName evidence="3">HSP-70 cofactor</fullName>
    </alternativeName>
</protein>
<gene>
    <name evidence="3 8" type="primary">grpE</name>
    <name evidence="8" type="ORF">E7Y31_00955</name>
</gene>
<evidence type="ECO:0000256" key="7">
    <source>
        <dbReference type="SAM" id="MobiDB-lite"/>
    </source>
</evidence>
<dbReference type="RefSeq" id="WP_136446474.1">
    <property type="nucleotide sequence ID" value="NZ_SSXH01000009.1"/>
</dbReference>
<dbReference type="InterPro" id="IPR009012">
    <property type="entry name" value="GrpE_head"/>
</dbReference>
<feature type="region of interest" description="Disordered" evidence="7">
    <location>
        <begin position="207"/>
        <end position="260"/>
    </location>
</feature>
<sequence length="260" mass="27628">MTSGQSSDWWGAGRDDGEEPRVVVRDRRRIDPESGEVRADAAAVPDAPAGAAPTGAPVQEVDGELVASLQHQIAERTADLQRLKAEFDNYRRRVERDRQQSGEQATAKLLASLLPALDDIGRARDHGDLEGPFKAIAEALEATLEAAGLERYGSPGDEFDPSVHEALMHSYRADVTGPTCVDVFRAGYSHAGRVLRPAQVAVAEPTGEVAAPAEVEPRADQAAPRGSGRPDEPAERPSPLPDDTGSIPRPDHGGPTVSAD</sequence>
<keyword evidence="6" id="KW-0175">Coiled coil</keyword>
<evidence type="ECO:0000256" key="6">
    <source>
        <dbReference type="SAM" id="Coils"/>
    </source>
</evidence>
<dbReference type="GO" id="GO:0051082">
    <property type="term" value="F:unfolded protein binding"/>
    <property type="evidence" value="ECO:0007669"/>
    <property type="project" value="TreeGrafter"/>
</dbReference>
<comment type="subcellular location">
    <subcellularLocation>
        <location evidence="3">Cytoplasm</location>
    </subcellularLocation>
</comment>
<dbReference type="PANTHER" id="PTHR21237:SF23">
    <property type="entry name" value="GRPE PROTEIN HOMOLOG, MITOCHONDRIAL"/>
    <property type="match status" value="1"/>
</dbReference>
<organism evidence="8 9">
    <name type="scientific">Candidatus Frankia alpina</name>
    <dbReference type="NCBI Taxonomy" id="2699483"/>
    <lineage>
        <taxon>Bacteria</taxon>
        <taxon>Bacillati</taxon>
        <taxon>Actinomycetota</taxon>
        <taxon>Actinomycetes</taxon>
        <taxon>Frankiales</taxon>
        <taxon>Frankiaceae</taxon>
        <taxon>Frankia</taxon>
    </lineage>
</organism>
<dbReference type="HAMAP" id="MF_01151">
    <property type="entry name" value="GrpE"/>
    <property type="match status" value="1"/>
</dbReference>
<comment type="caution">
    <text evidence="8">The sequence shown here is derived from an EMBL/GenBank/DDBJ whole genome shotgun (WGS) entry which is preliminary data.</text>
</comment>
<evidence type="ECO:0000256" key="5">
    <source>
        <dbReference type="RuleBase" id="RU004478"/>
    </source>
</evidence>
<evidence type="ECO:0000256" key="3">
    <source>
        <dbReference type="HAMAP-Rule" id="MF_01151"/>
    </source>
</evidence>
<name>A0A4S5EV31_9ACTN</name>
<feature type="compositionally biased region" description="Low complexity" evidence="7">
    <location>
        <begin position="40"/>
        <end position="56"/>
    </location>
</feature>
<reference evidence="8 9" key="1">
    <citation type="submission" date="2019-04" db="EMBL/GenBank/DDBJ databases">
        <title>Draft genome sequences for three unisolated Alnus-infective Frankia Sp+ strains, AgTrS, AiOr and AvVan, the first sequenced Frankia strains able to sporulate in-planta.</title>
        <authorList>
            <person name="Bethencourt L."/>
            <person name="Vautrin F."/>
            <person name="Taib N."/>
            <person name="Dubost A."/>
            <person name="Castro-Garcia L."/>
            <person name="Imbaud O."/>
            <person name="Abrouk D."/>
            <person name="Fournier P."/>
            <person name="Briolay J."/>
            <person name="Nguyen A."/>
            <person name="Normand P."/>
            <person name="Fernandez M.P."/>
            <person name="Brochier-Armanet C."/>
            <person name="Herrera-Belaroussi A."/>
        </authorList>
    </citation>
    <scope>NUCLEOTIDE SEQUENCE [LARGE SCALE GENOMIC DNA]</scope>
    <source>
        <strain evidence="8 9">AvVan</strain>
    </source>
</reference>
<dbReference type="OrthoDB" id="5191115at2"/>
<keyword evidence="3 4" id="KW-0346">Stress response</keyword>